<evidence type="ECO:0000313" key="17">
    <source>
        <dbReference type="Proteomes" id="UP000812440"/>
    </source>
</evidence>
<keyword evidence="2 12" id="KW-0645">Protease</keyword>
<accession>A0A8T2J4I5</accession>
<dbReference type="OrthoDB" id="291007at2759"/>
<evidence type="ECO:0000259" key="15">
    <source>
        <dbReference type="PROSITE" id="PS51864"/>
    </source>
</evidence>
<proteinExistence type="predicted"/>
<dbReference type="FunFam" id="2.60.120.290:FF:000013">
    <property type="entry name" value="Membrane frizzled-related protein"/>
    <property type="match status" value="1"/>
</dbReference>
<dbReference type="GO" id="GO:0008270">
    <property type="term" value="F:zinc ion binding"/>
    <property type="evidence" value="ECO:0007669"/>
    <property type="project" value="UniProtKB-UniRule"/>
</dbReference>
<dbReference type="InterPro" id="IPR006026">
    <property type="entry name" value="Peptidase_Metallo"/>
</dbReference>
<dbReference type="EMBL" id="JAACNH010000007">
    <property type="protein sequence ID" value="KAG8438260.1"/>
    <property type="molecule type" value="Genomic_DNA"/>
</dbReference>
<reference evidence="16" key="1">
    <citation type="thesis" date="2020" institute="ProQuest LLC" country="789 East Eisenhower Parkway, Ann Arbor, MI, USA">
        <title>Comparative Genomics and Chromosome Evolution.</title>
        <authorList>
            <person name="Mudd A.B."/>
        </authorList>
    </citation>
    <scope>NUCLEOTIDE SEQUENCE</scope>
    <source>
        <strain evidence="16">Female2</strain>
        <tissue evidence="16">Blood</tissue>
    </source>
</reference>
<keyword evidence="5" id="KW-0677">Repeat</keyword>
<dbReference type="Pfam" id="PF01400">
    <property type="entry name" value="Astacin"/>
    <property type="match status" value="1"/>
</dbReference>
<dbReference type="CDD" id="cd00041">
    <property type="entry name" value="CUB"/>
    <property type="match status" value="2"/>
</dbReference>
<dbReference type="Proteomes" id="UP000812440">
    <property type="component" value="Chromosome 4"/>
</dbReference>
<dbReference type="InterPro" id="IPR000859">
    <property type="entry name" value="CUB_dom"/>
</dbReference>
<name>A0A8T2J4I5_9PIPI</name>
<evidence type="ECO:0000256" key="9">
    <source>
        <dbReference type="ARBA" id="ARBA00023157"/>
    </source>
</evidence>
<evidence type="ECO:0000256" key="13">
    <source>
        <dbReference type="RuleBase" id="RU361183"/>
    </source>
</evidence>
<dbReference type="GO" id="GO:0060473">
    <property type="term" value="C:cortical granule"/>
    <property type="evidence" value="ECO:0007669"/>
    <property type="project" value="UniProtKB-SubCell"/>
</dbReference>
<comment type="cofactor">
    <cofactor evidence="12 13">
        <name>Zn(2+)</name>
        <dbReference type="ChEBI" id="CHEBI:29105"/>
    </cofactor>
    <text evidence="12 13">Binds 1 zinc ion per subunit.</text>
</comment>
<dbReference type="InterPro" id="IPR017370">
    <property type="entry name" value="Hatching_enzyme_Uvs2-like"/>
</dbReference>
<dbReference type="Pfam" id="PF00431">
    <property type="entry name" value="CUB"/>
    <property type="match status" value="2"/>
</dbReference>
<evidence type="ECO:0000256" key="5">
    <source>
        <dbReference type="ARBA" id="ARBA00022737"/>
    </source>
</evidence>
<evidence type="ECO:0000256" key="2">
    <source>
        <dbReference type="ARBA" id="ARBA00022670"/>
    </source>
</evidence>
<dbReference type="PROSITE" id="PS51864">
    <property type="entry name" value="ASTACIN"/>
    <property type="match status" value="1"/>
</dbReference>
<evidence type="ECO:0000256" key="6">
    <source>
        <dbReference type="ARBA" id="ARBA00022801"/>
    </source>
</evidence>
<feature type="active site" evidence="12">
    <location>
        <position position="158"/>
    </location>
</feature>
<evidence type="ECO:0000256" key="7">
    <source>
        <dbReference type="ARBA" id="ARBA00022833"/>
    </source>
</evidence>
<dbReference type="SMART" id="SM00042">
    <property type="entry name" value="CUB"/>
    <property type="match status" value="2"/>
</dbReference>
<evidence type="ECO:0000256" key="12">
    <source>
        <dbReference type="PROSITE-ProRule" id="PRU01211"/>
    </source>
</evidence>
<dbReference type="PIRSF" id="PIRSF038057">
    <property type="entry name" value="Hatching_enzyme_Uvs2"/>
    <property type="match status" value="1"/>
</dbReference>
<dbReference type="SMART" id="SM00235">
    <property type="entry name" value="ZnMc"/>
    <property type="match status" value="1"/>
</dbReference>
<comment type="subcellular location">
    <subcellularLocation>
        <location evidence="10">Cytoplasmic vesicle</location>
        <location evidence="10">Secretory vesicle</location>
        <location evidence="10">Cortical granule</location>
    </subcellularLocation>
</comment>
<evidence type="ECO:0000256" key="4">
    <source>
        <dbReference type="ARBA" id="ARBA00022729"/>
    </source>
</evidence>
<feature type="chain" id="PRO_5035958601" description="Metalloendopeptidase" evidence="13">
    <location>
        <begin position="20"/>
        <end position="496"/>
    </location>
</feature>
<dbReference type="FunFam" id="2.60.120.290:FF:000005">
    <property type="entry name" value="Procollagen C-endopeptidase enhancer 1"/>
    <property type="match status" value="1"/>
</dbReference>
<dbReference type="GO" id="GO:0006508">
    <property type="term" value="P:proteolysis"/>
    <property type="evidence" value="ECO:0007669"/>
    <property type="project" value="UniProtKB-KW"/>
</dbReference>
<dbReference type="PRINTS" id="PR00480">
    <property type="entry name" value="ASTACIN"/>
</dbReference>
<dbReference type="PANTHER" id="PTHR10127">
    <property type="entry name" value="DISCOIDIN, CUB, EGF, LAMININ , AND ZINC METALLOPROTEASE DOMAIN CONTAINING"/>
    <property type="match status" value="1"/>
</dbReference>
<feature type="signal peptide" evidence="13">
    <location>
        <begin position="1"/>
        <end position="19"/>
    </location>
</feature>
<dbReference type="Gene3D" id="2.60.120.290">
    <property type="entry name" value="Spermadhesin, CUB domain"/>
    <property type="match status" value="2"/>
</dbReference>
<dbReference type="GO" id="GO:0004222">
    <property type="term" value="F:metalloendopeptidase activity"/>
    <property type="evidence" value="ECO:0007669"/>
    <property type="project" value="UniProtKB-UniRule"/>
</dbReference>
<evidence type="ECO:0000256" key="1">
    <source>
        <dbReference type="ARBA" id="ARBA00022490"/>
    </source>
</evidence>
<keyword evidence="1" id="KW-0963">Cytoplasm</keyword>
<evidence type="ECO:0000256" key="3">
    <source>
        <dbReference type="ARBA" id="ARBA00022723"/>
    </source>
</evidence>
<dbReference type="Gene3D" id="3.40.390.10">
    <property type="entry name" value="Collagenase (Catalytic Domain)"/>
    <property type="match status" value="1"/>
</dbReference>
<organism evidence="16 17">
    <name type="scientific">Hymenochirus boettgeri</name>
    <name type="common">Congo dwarf clawed frog</name>
    <dbReference type="NCBI Taxonomy" id="247094"/>
    <lineage>
        <taxon>Eukaryota</taxon>
        <taxon>Metazoa</taxon>
        <taxon>Chordata</taxon>
        <taxon>Craniata</taxon>
        <taxon>Vertebrata</taxon>
        <taxon>Euteleostomi</taxon>
        <taxon>Amphibia</taxon>
        <taxon>Batrachia</taxon>
        <taxon>Anura</taxon>
        <taxon>Pipoidea</taxon>
        <taxon>Pipidae</taxon>
        <taxon>Pipinae</taxon>
        <taxon>Hymenochirus</taxon>
    </lineage>
</organism>
<evidence type="ECO:0000256" key="10">
    <source>
        <dbReference type="ARBA" id="ARBA00037865"/>
    </source>
</evidence>
<evidence type="ECO:0000256" key="11">
    <source>
        <dbReference type="PROSITE-ProRule" id="PRU00059"/>
    </source>
</evidence>
<feature type="binding site" evidence="12">
    <location>
        <position position="161"/>
    </location>
    <ligand>
        <name>Zn(2+)</name>
        <dbReference type="ChEBI" id="CHEBI:29105"/>
        <note>catalytic</note>
    </ligand>
</feature>
<keyword evidence="9 11" id="KW-1015">Disulfide bond</keyword>
<keyword evidence="8 12" id="KW-0482">Metalloprotease</keyword>
<dbReference type="InterPro" id="IPR001506">
    <property type="entry name" value="Peptidase_M12A"/>
</dbReference>
<protein>
    <recommendedName>
        <fullName evidence="13">Metalloendopeptidase</fullName>
        <ecNumber evidence="13">3.4.24.-</ecNumber>
    </recommendedName>
</protein>
<dbReference type="InterPro" id="IPR035914">
    <property type="entry name" value="Sperma_CUB_dom_sf"/>
</dbReference>
<dbReference type="InterPro" id="IPR024079">
    <property type="entry name" value="MetalloPept_cat_dom_sf"/>
</dbReference>
<keyword evidence="6 12" id="KW-0378">Hydrolase</keyword>
<keyword evidence="7 12" id="KW-0862">Zinc</keyword>
<dbReference type="SUPFAM" id="SSF49854">
    <property type="entry name" value="Spermadhesin, CUB domain"/>
    <property type="match status" value="2"/>
</dbReference>
<feature type="domain" description="Peptidase M12A" evidence="15">
    <location>
        <begin position="61"/>
        <end position="259"/>
    </location>
</feature>
<evidence type="ECO:0000259" key="14">
    <source>
        <dbReference type="PROSITE" id="PS01180"/>
    </source>
</evidence>
<dbReference type="AlphaFoldDB" id="A0A8T2J4I5"/>
<keyword evidence="17" id="KW-1185">Reference proteome</keyword>
<dbReference type="FunFam" id="3.40.390.10:FF:000040">
    <property type="entry name" value="Metalloendopeptidase"/>
    <property type="match status" value="1"/>
</dbReference>
<feature type="disulfide bond" evidence="11">
    <location>
        <begin position="376"/>
        <end position="403"/>
    </location>
</feature>
<evidence type="ECO:0000256" key="8">
    <source>
        <dbReference type="ARBA" id="ARBA00023049"/>
    </source>
</evidence>
<feature type="domain" description="CUB" evidence="14">
    <location>
        <begin position="376"/>
        <end position="493"/>
    </location>
</feature>
<feature type="binding site" evidence="12">
    <location>
        <position position="167"/>
    </location>
    <ligand>
        <name>Zn(2+)</name>
        <dbReference type="ChEBI" id="CHEBI:29105"/>
        <note>catalytic</note>
    </ligand>
</feature>
<dbReference type="EC" id="3.4.24.-" evidence="13"/>
<dbReference type="PROSITE" id="PS01180">
    <property type="entry name" value="CUB"/>
    <property type="match status" value="2"/>
</dbReference>
<sequence length="496" mass="53832">MGATVFLILLSNLLGLVLNAPVGGLSSKLPAEDTVTGKIEIANRGCKKLLVQGDIAVVPGRSFTDCDGCMWSSSNGIVHVPYTISSAYSQDQINLLTSAMLDFEGLTCVNFIPKTNEANYISILSQDGCWSYVGRILGAQTLSLNKIGCMDYGIIQHELNHALGFYHEHTRNDRDDYVSIQYQYISPGDVSVFDKQESTKHLDLPYDYTSIMHYAANVYSNTSGKNTIIPTPNPNVPIGGGYGLSNLDIAKINKVYSCNNPCSTLMSDPNGIVMSDNYPLFYSNNANCVWLIRTSSGQVSLNFNSFNVQTSTNCISDYIKIYDGATKSSPPILHRTCGTDLPPNVISSTNRMLLEFVSDGSIVETGFKASYTTVKCGGTFYTSSRVNITSPNYPNNYLPSVDCLYLITAPPSFKVSLTMNKFFLERCTASCSCDYLSIYDGSSTSATTLGQNVKNCGAAIFPTLVSTGNSMLLKFHTDQSGQATGFSASYTFVPSS</sequence>
<keyword evidence="4 13" id="KW-0732">Signal</keyword>
<comment type="caution">
    <text evidence="16">The sequence shown here is derived from an EMBL/GenBank/DDBJ whole genome shotgun (WGS) entry which is preliminary data.</text>
</comment>
<evidence type="ECO:0000313" key="16">
    <source>
        <dbReference type="EMBL" id="KAG8438260.1"/>
    </source>
</evidence>
<dbReference type="PANTHER" id="PTHR10127:SF899">
    <property type="entry name" value="ASTACIN-LIKE METALLOENDOPEPTIDASE-RELATED"/>
    <property type="match status" value="1"/>
</dbReference>
<feature type="binding site" evidence="12">
    <location>
        <position position="157"/>
    </location>
    <ligand>
        <name>Zn(2+)</name>
        <dbReference type="ChEBI" id="CHEBI:29105"/>
        <note>catalytic</note>
    </ligand>
</feature>
<keyword evidence="3 12" id="KW-0479">Metal-binding</keyword>
<feature type="domain" description="CUB" evidence="14">
    <location>
        <begin position="262"/>
        <end position="374"/>
    </location>
</feature>
<gene>
    <name evidence="16" type="ORF">GDO86_008814</name>
</gene>
<dbReference type="SUPFAM" id="SSF55486">
    <property type="entry name" value="Metalloproteases ('zincins'), catalytic domain"/>
    <property type="match status" value="1"/>
</dbReference>
<comment type="caution">
    <text evidence="11">Lacks conserved residue(s) required for the propagation of feature annotation.</text>
</comment>